<evidence type="ECO:0000313" key="2">
    <source>
        <dbReference type="EMBL" id="KAL3681261.1"/>
    </source>
</evidence>
<dbReference type="AlphaFoldDB" id="A0ABD3GRF1"/>
<proteinExistence type="predicted"/>
<evidence type="ECO:0000259" key="1">
    <source>
        <dbReference type="Pfam" id="PF03372"/>
    </source>
</evidence>
<reference evidence="2 3" key="1">
    <citation type="submission" date="2024-09" db="EMBL/GenBank/DDBJ databases">
        <title>Chromosome-scale assembly of Riccia sorocarpa.</title>
        <authorList>
            <person name="Paukszto L."/>
        </authorList>
    </citation>
    <scope>NUCLEOTIDE SEQUENCE [LARGE SCALE GENOMIC DNA]</scope>
    <source>
        <strain evidence="2">LP-2024</strain>
        <tissue evidence="2">Aerial parts of the thallus</tissue>
    </source>
</reference>
<keyword evidence="3" id="KW-1185">Reference proteome</keyword>
<sequence>MKLVICTYNVRGLCSRTARTKLRNVITDIKPALNILAIQEHKLWEGGLWIHIDLPDGLKIGLAAVYASHTPAERANLWERMEFTLDGSRRWLLAGDFNMITSTHDQIGGTPRPISGEENTKWTSFIRFLDAKDTFRPKDGALTWDNRRHLLLSQQQSTPTVTDGGRILKRLDRIYADPVFLQHSYSSTITAGSELSDHLPVISTFHLRPATRSKRSSYRMNTAALRDPILKNQLSSLWGKWQKTNEDLQTPRYKV</sequence>
<dbReference type="Gene3D" id="3.60.10.10">
    <property type="entry name" value="Endonuclease/exonuclease/phosphatase"/>
    <property type="match status" value="1"/>
</dbReference>
<evidence type="ECO:0000313" key="3">
    <source>
        <dbReference type="Proteomes" id="UP001633002"/>
    </source>
</evidence>
<dbReference type="Proteomes" id="UP001633002">
    <property type="component" value="Unassembled WGS sequence"/>
</dbReference>
<dbReference type="EMBL" id="JBJQOH010000007">
    <property type="protein sequence ID" value="KAL3681261.1"/>
    <property type="molecule type" value="Genomic_DNA"/>
</dbReference>
<dbReference type="Pfam" id="PF03372">
    <property type="entry name" value="Exo_endo_phos"/>
    <property type="match status" value="1"/>
</dbReference>
<dbReference type="InterPro" id="IPR036691">
    <property type="entry name" value="Endo/exonu/phosph_ase_sf"/>
</dbReference>
<name>A0ABD3GRF1_9MARC</name>
<dbReference type="SUPFAM" id="SSF56219">
    <property type="entry name" value="DNase I-like"/>
    <property type="match status" value="1"/>
</dbReference>
<dbReference type="InterPro" id="IPR005135">
    <property type="entry name" value="Endo/exonuclease/phosphatase"/>
</dbReference>
<organism evidence="2 3">
    <name type="scientific">Riccia sorocarpa</name>
    <dbReference type="NCBI Taxonomy" id="122646"/>
    <lineage>
        <taxon>Eukaryota</taxon>
        <taxon>Viridiplantae</taxon>
        <taxon>Streptophyta</taxon>
        <taxon>Embryophyta</taxon>
        <taxon>Marchantiophyta</taxon>
        <taxon>Marchantiopsida</taxon>
        <taxon>Marchantiidae</taxon>
        <taxon>Marchantiales</taxon>
        <taxon>Ricciaceae</taxon>
        <taxon>Riccia</taxon>
    </lineage>
</organism>
<accession>A0ABD3GRF1</accession>
<gene>
    <name evidence="2" type="ORF">R1sor_024217</name>
</gene>
<protein>
    <recommendedName>
        <fullName evidence="1">Endonuclease/exonuclease/phosphatase domain-containing protein</fullName>
    </recommendedName>
</protein>
<feature type="domain" description="Endonuclease/exonuclease/phosphatase" evidence="1">
    <location>
        <begin position="6"/>
        <end position="198"/>
    </location>
</feature>
<comment type="caution">
    <text evidence="2">The sequence shown here is derived from an EMBL/GenBank/DDBJ whole genome shotgun (WGS) entry which is preliminary data.</text>
</comment>